<dbReference type="OrthoDB" id="5835829at2759"/>
<comment type="caution">
    <text evidence="1">The sequence shown here is derived from an EMBL/GenBank/DDBJ whole genome shotgun (WGS) entry which is preliminary data.</text>
</comment>
<dbReference type="SUPFAM" id="SSF53756">
    <property type="entry name" value="UDP-Glycosyltransferase/glycogen phosphorylase"/>
    <property type="match status" value="1"/>
</dbReference>
<gene>
    <name evidence="1" type="ORF">EVAR_92243_1</name>
</gene>
<name>A0A4C1TMD5_EUMVA</name>
<evidence type="ECO:0000313" key="2">
    <source>
        <dbReference type="Proteomes" id="UP000299102"/>
    </source>
</evidence>
<proteinExistence type="predicted"/>
<dbReference type="AlphaFoldDB" id="A0A4C1TMD5"/>
<protein>
    <submittedName>
        <fullName evidence="1">Uncharacterized protein</fullName>
    </submittedName>
</protein>
<accession>A0A4C1TMD5</accession>
<keyword evidence="2" id="KW-1185">Reference proteome</keyword>
<evidence type="ECO:0000313" key="1">
    <source>
        <dbReference type="EMBL" id="GBP15244.1"/>
    </source>
</evidence>
<sequence>MSSLYDEVFVAAAKKKGIAMPSFKEAVYNASFVLSNSHVSLGEPVRLPQNFIPVGGYHLDLKTKPLPQNAITNPVNEVNNSERNYVLALQSLGGRRPQWARRRYVPA</sequence>
<organism evidence="1 2">
    <name type="scientific">Eumeta variegata</name>
    <name type="common">Bagworm moth</name>
    <name type="synonym">Eumeta japonica</name>
    <dbReference type="NCBI Taxonomy" id="151549"/>
    <lineage>
        <taxon>Eukaryota</taxon>
        <taxon>Metazoa</taxon>
        <taxon>Ecdysozoa</taxon>
        <taxon>Arthropoda</taxon>
        <taxon>Hexapoda</taxon>
        <taxon>Insecta</taxon>
        <taxon>Pterygota</taxon>
        <taxon>Neoptera</taxon>
        <taxon>Endopterygota</taxon>
        <taxon>Lepidoptera</taxon>
        <taxon>Glossata</taxon>
        <taxon>Ditrysia</taxon>
        <taxon>Tineoidea</taxon>
        <taxon>Psychidae</taxon>
        <taxon>Oiketicinae</taxon>
        <taxon>Eumeta</taxon>
    </lineage>
</organism>
<dbReference type="Proteomes" id="UP000299102">
    <property type="component" value="Unassembled WGS sequence"/>
</dbReference>
<dbReference type="EMBL" id="BGZK01000070">
    <property type="protein sequence ID" value="GBP15244.1"/>
    <property type="molecule type" value="Genomic_DNA"/>
</dbReference>
<reference evidence="1 2" key="1">
    <citation type="journal article" date="2019" name="Commun. Biol.">
        <title>The bagworm genome reveals a unique fibroin gene that provides high tensile strength.</title>
        <authorList>
            <person name="Kono N."/>
            <person name="Nakamura H."/>
            <person name="Ohtoshi R."/>
            <person name="Tomita M."/>
            <person name="Numata K."/>
            <person name="Arakawa K."/>
        </authorList>
    </citation>
    <scope>NUCLEOTIDE SEQUENCE [LARGE SCALE GENOMIC DNA]</scope>
</reference>